<organism evidence="10">
    <name type="scientific">Tetraselmis sp. GSL018</name>
    <dbReference type="NCBI Taxonomy" id="582737"/>
    <lineage>
        <taxon>Eukaryota</taxon>
        <taxon>Viridiplantae</taxon>
        <taxon>Chlorophyta</taxon>
        <taxon>core chlorophytes</taxon>
        <taxon>Chlorodendrophyceae</taxon>
        <taxon>Chlorodendrales</taxon>
        <taxon>Chlorodendraceae</taxon>
        <taxon>Tetraselmis</taxon>
    </lineage>
</organism>
<feature type="domain" description="Fe2OG dioxygenase" evidence="9">
    <location>
        <begin position="230"/>
        <end position="421"/>
    </location>
</feature>
<evidence type="ECO:0000259" key="9">
    <source>
        <dbReference type="PROSITE" id="PS51471"/>
    </source>
</evidence>
<accession>A0A061R380</accession>
<protein>
    <submittedName>
        <fullName evidence="10">p-loop containing nucleoside triphosphate hydrolase protein</fullName>
    </submittedName>
</protein>
<feature type="coiled-coil region" evidence="7">
    <location>
        <begin position="77"/>
        <end position="105"/>
    </location>
</feature>
<keyword evidence="2" id="KW-0479">Metal-binding</keyword>
<keyword evidence="10" id="KW-0378">Hydrolase</keyword>
<dbReference type="AlphaFoldDB" id="A0A061R380"/>
<dbReference type="Gene3D" id="2.60.120.620">
    <property type="entry name" value="q2cbj1_9rhob like domain"/>
    <property type="match status" value="2"/>
</dbReference>
<keyword evidence="4" id="KW-0223">Dioxygenase</keyword>
<sequence length="421" mass="45329">MVASSIASDAHSEQSDTHTHASSTLGTTASLSSRIASLAFESLVRSDADGLSSVGGTSEGVPASFLSEEDCEEAIAEGDEEGEEEEEEEEVVELTEEQLINLLDREEDPFQVCSRLFHALSPGGASDRPMKHISPEQAQHFKALGFLVVDGFVDGGIASRLRTVGLDMSARGELCPAAELDAGAGFSDRGARSDRLCFLHRGHHPEPIESVLERLEELQEDLSTLMLLRQRAEYQLAHYQPNGAFYKRHRDALPCDSSEEDQRRVTAIVYTSPCWRTVHGGALRLWLPAGAAVPRARAQPSQGSQEPSQGSRAFQNGARPRPDGAPRENGLSNGHRGLANGMAHSPGGQSPDSSRSSLEHGRAALDACCSLPHVSLREAGEEYVVEIAPTAGRLVVFLSGCVDHEVTPSFTERVALTAWCQ</sequence>
<dbReference type="GO" id="GO:0016787">
    <property type="term" value="F:hydrolase activity"/>
    <property type="evidence" value="ECO:0007669"/>
    <property type="project" value="UniProtKB-KW"/>
</dbReference>
<evidence type="ECO:0000256" key="7">
    <source>
        <dbReference type="SAM" id="Coils"/>
    </source>
</evidence>
<keyword evidence="7" id="KW-0175">Coiled coil</keyword>
<evidence type="ECO:0000256" key="4">
    <source>
        <dbReference type="ARBA" id="ARBA00022964"/>
    </source>
</evidence>
<dbReference type="InterPro" id="IPR006620">
    <property type="entry name" value="Pro_4_hyd_alph"/>
</dbReference>
<dbReference type="GO" id="GO:0008198">
    <property type="term" value="F:ferrous iron binding"/>
    <property type="evidence" value="ECO:0007669"/>
    <property type="project" value="TreeGrafter"/>
</dbReference>
<dbReference type="SMART" id="SM00702">
    <property type="entry name" value="P4Hc"/>
    <property type="match status" value="1"/>
</dbReference>
<feature type="region of interest" description="Disordered" evidence="8">
    <location>
        <begin position="294"/>
        <end position="359"/>
    </location>
</feature>
<evidence type="ECO:0000256" key="8">
    <source>
        <dbReference type="SAM" id="MobiDB-lite"/>
    </source>
</evidence>
<reference evidence="10" key="1">
    <citation type="submission" date="2014-05" db="EMBL/GenBank/DDBJ databases">
        <title>The transcriptome of the halophilic microalga Tetraselmis sp. GSL018 isolated from the Great Salt Lake, Utah.</title>
        <authorList>
            <person name="Jinkerson R.E."/>
            <person name="D'Adamo S."/>
            <person name="Posewitz M.C."/>
        </authorList>
    </citation>
    <scope>NUCLEOTIDE SEQUENCE</scope>
    <source>
        <strain evidence="10">GSL018</strain>
    </source>
</reference>
<gene>
    <name evidence="10" type="ORF">TSPGSL018_17074</name>
</gene>
<evidence type="ECO:0000256" key="6">
    <source>
        <dbReference type="ARBA" id="ARBA00023004"/>
    </source>
</evidence>
<feature type="region of interest" description="Disordered" evidence="8">
    <location>
        <begin position="1"/>
        <end position="27"/>
    </location>
</feature>
<dbReference type="PROSITE" id="PS51471">
    <property type="entry name" value="FE2OG_OXY"/>
    <property type="match status" value="1"/>
</dbReference>
<dbReference type="Pfam" id="PF13640">
    <property type="entry name" value="2OG-FeII_Oxy_3"/>
    <property type="match status" value="1"/>
</dbReference>
<feature type="compositionally biased region" description="Basic and acidic residues" evidence="8">
    <location>
        <begin position="10"/>
        <end position="19"/>
    </location>
</feature>
<evidence type="ECO:0000256" key="2">
    <source>
        <dbReference type="ARBA" id="ARBA00022723"/>
    </source>
</evidence>
<comment type="cofactor">
    <cofactor evidence="1">
        <name>L-ascorbate</name>
        <dbReference type="ChEBI" id="CHEBI:38290"/>
    </cofactor>
</comment>
<dbReference type="InterPro" id="IPR051559">
    <property type="entry name" value="HIF_prolyl_hydroxylases"/>
</dbReference>
<feature type="compositionally biased region" description="Low complexity" evidence="8">
    <location>
        <begin position="299"/>
        <end position="311"/>
    </location>
</feature>
<dbReference type="GO" id="GO:0071456">
    <property type="term" value="P:cellular response to hypoxia"/>
    <property type="evidence" value="ECO:0007669"/>
    <property type="project" value="TreeGrafter"/>
</dbReference>
<proteinExistence type="predicted"/>
<feature type="coiled-coil region" evidence="7">
    <location>
        <begin position="208"/>
        <end position="235"/>
    </location>
</feature>
<keyword evidence="3" id="KW-0847">Vitamin C</keyword>
<evidence type="ECO:0000256" key="5">
    <source>
        <dbReference type="ARBA" id="ARBA00023002"/>
    </source>
</evidence>
<feature type="compositionally biased region" description="Polar residues" evidence="8">
    <location>
        <begin position="347"/>
        <end position="356"/>
    </location>
</feature>
<keyword evidence="5" id="KW-0560">Oxidoreductase</keyword>
<dbReference type="PANTHER" id="PTHR12907">
    <property type="entry name" value="EGL NINE HOMOLOG-RELATED"/>
    <property type="match status" value="1"/>
</dbReference>
<keyword evidence="6" id="KW-0408">Iron</keyword>
<evidence type="ECO:0000256" key="1">
    <source>
        <dbReference type="ARBA" id="ARBA00001961"/>
    </source>
</evidence>
<dbReference type="GO" id="GO:0031543">
    <property type="term" value="F:peptidyl-proline dioxygenase activity"/>
    <property type="evidence" value="ECO:0007669"/>
    <property type="project" value="TreeGrafter"/>
</dbReference>
<dbReference type="PANTHER" id="PTHR12907:SF26">
    <property type="entry name" value="HIF PROLYL HYDROXYLASE, ISOFORM C"/>
    <property type="match status" value="1"/>
</dbReference>
<evidence type="ECO:0000313" key="10">
    <source>
        <dbReference type="EMBL" id="JAC64996.1"/>
    </source>
</evidence>
<dbReference type="GO" id="GO:0031418">
    <property type="term" value="F:L-ascorbic acid binding"/>
    <property type="evidence" value="ECO:0007669"/>
    <property type="project" value="UniProtKB-KW"/>
</dbReference>
<dbReference type="InterPro" id="IPR044862">
    <property type="entry name" value="Pro_4_hyd_alph_FE2OG_OXY"/>
</dbReference>
<dbReference type="EMBL" id="GBEZ01021786">
    <property type="protein sequence ID" value="JAC64996.1"/>
    <property type="molecule type" value="Transcribed_RNA"/>
</dbReference>
<evidence type="ECO:0000256" key="3">
    <source>
        <dbReference type="ARBA" id="ARBA00022896"/>
    </source>
</evidence>
<name>A0A061R380_9CHLO</name>
<feature type="region of interest" description="Disordered" evidence="8">
    <location>
        <begin position="48"/>
        <end position="68"/>
    </location>
</feature>
<dbReference type="InterPro" id="IPR005123">
    <property type="entry name" value="Oxoglu/Fe-dep_dioxygenase_dom"/>
</dbReference>